<protein>
    <recommendedName>
        <fullName evidence="3">DUF3447 domain-containing protein</fullName>
    </recommendedName>
</protein>
<dbReference type="VEuPathDB" id="TrichDB:TRFO_33999"/>
<evidence type="ECO:0000313" key="2">
    <source>
        <dbReference type="Proteomes" id="UP000179807"/>
    </source>
</evidence>
<dbReference type="Proteomes" id="UP000179807">
    <property type="component" value="Unassembled WGS sequence"/>
</dbReference>
<dbReference type="EMBL" id="MLAK01001000">
    <property type="protein sequence ID" value="OHS99543.1"/>
    <property type="molecule type" value="Genomic_DNA"/>
</dbReference>
<sequence>MLLIVTQMIHIKKKLMICLVFFSKIEISSNFMIYEAFVRLIASASSIRPSNSNHFIVINTILKELVDNHNLKGMFHSSTIFSIFKCSKICLLFLLEEGVINISFVENLLLNLPSNKRDLYVWFSFFFPEIKKANPEFYEMQAAKLCITEERIFQENHVKNIEEFYKARKLGHSVDEIAQIIQKDDLESFMTLVTKNENFNFNSTVENSIFENDNDVLSRKVYLVEYVMAFHSFNIFKYLLLNNVKFFQNSINFAIIGGNYEIIHILEEELNITFDLNNYFLSIRYHYPEIADYLLTTTNFGVSCKYFRQEFFRNNNYKYIYNLLKDPLKYDLILEDLSSIYYAQATNSTDLIFLLIHYILLNKIDEKYSMMDV</sequence>
<proteinExistence type="predicted"/>
<gene>
    <name evidence="1" type="ORF">TRFO_33999</name>
</gene>
<dbReference type="SUPFAM" id="SSF48403">
    <property type="entry name" value="Ankyrin repeat"/>
    <property type="match status" value="1"/>
</dbReference>
<dbReference type="AlphaFoldDB" id="A0A1J4JM90"/>
<evidence type="ECO:0008006" key="3">
    <source>
        <dbReference type="Google" id="ProtNLM"/>
    </source>
</evidence>
<dbReference type="RefSeq" id="XP_068352680.1">
    <property type="nucleotide sequence ID" value="XM_068509410.1"/>
</dbReference>
<dbReference type="PANTHER" id="PTHR24159">
    <property type="match status" value="1"/>
</dbReference>
<dbReference type="GeneID" id="94844114"/>
<accession>A0A1J4JM90</accession>
<keyword evidence="2" id="KW-1185">Reference proteome</keyword>
<reference evidence="1" key="1">
    <citation type="submission" date="2016-10" db="EMBL/GenBank/DDBJ databases">
        <authorList>
            <person name="Benchimol M."/>
            <person name="Almeida L.G."/>
            <person name="Vasconcelos A.T."/>
            <person name="Perreira-Neves A."/>
            <person name="Rosa I.A."/>
            <person name="Tasca T."/>
            <person name="Bogo M.R."/>
            <person name="de Souza W."/>
        </authorList>
    </citation>
    <scope>NUCLEOTIDE SEQUENCE [LARGE SCALE GENOMIC DNA]</scope>
    <source>
        <strain evidence="1">K</strain>
    </source>
</reference>
<dbReference type="InterPro" id="IPR036770">
    <property type="entry name" value="Ankyrin_rpt-contain_sf"/>
</dbReference>
<comment type="caution">
    <text evidence="1">The sequence shown here is derived from an EMBL/GenBank/DDBJ whole genome shotgun (WGS) entry which is preliminary data.</text>
</comment>
<name>A0A1J4JM90_9EUKA</name>
<dbReference type="OrthoDB" id="10672530at2759"/>
<dbReference type="PANTHER" id="PTHR24159:SF5">
    <property type="entry name" value="ANK_REP_REGION DOMAIN-CONTAINING PROTEIN"/>
    <property type="match status" value="1"/>
</dbReference>
<organism evidence="1 2">
    <name type="scientific">Tritrichomonas foetus</name>
    <dbReference type="NCBI Taxonomy" id="1144522"/>
    <lineage>
        <taxon>Eukaryota</taxon>
        <taxon>Metamonada</taxon>
        <taxon>Parabasalia</taxon>
        <taxon>Tritrichomonadida</taxon>
        <taxon>Tritrichomonadidae</taxon>
        <taxon>Tritrichomonas</taxon>
    </lineage>
</organism>
<evidence type="ECO:0000313" key="1">
    <source>
        <dbReference type="EMBL" id="OHS99543.1"/>
    </source>
</evidence>